<proteinExistence type="predicted"/>
<accession>A0A0P1BET4</accession>
<dbReference type="EMBL" id="CCYA01000243">
    <property type="protein sequence ID" value="CEH14483.1"/>
    <property type="molecule type" value="Genomic_DNA"/>
</dbReference>
<feature type="compositionally biased region" description="Basic and acidic residues" evidence="1">
    <location>
        <begin position="22"/>
        <end position="33"/>
    </location>
</feature>
<dbReference type="Proteomes" id="UP000054845">
    <property type="component" value="Unassembled WGS sequence"/>
</dbReference>
<evidence type="ECO:0000313" key="3">
    <source>
        <dbReference type="Proteomes" id="UP000054845"/>
    </source>
</evidence>
<reference evidence="2 3" key="1">
    <citation type="submission" date="2014-09" db="EMBL/GenBank/DDBJ databases">
        <authorList>
            <person name="Magalhaes I.L.F."/>
            <person name="Oliveira U."/>
            <person name="Santos F.R."/>
            <person name="Vidigal T.H.D.A."/>
            <person name="Brescovit A.D."/>
            <person name="Santos A.J."/>
        </authorList>
    </citation>
    <scope>NUCLEOTIDE SEQUENCE [LARGE SCALE GENOMIC DNA]</scope>
</reference>
<feature type="region of interest" description="Disordered" evidence="1">
    <location>
        <begin position="1"/>
        <end position="36"/>
    </location>
</feature>
<protein>
    <submittedName>
        <fullName evidence="2">Uncharacterized protein</fullName>
    </submittedName>
</protein>
<evidence type="ECO:0000313" key="2">
    <source>
        <dbReference type="EMBL" id="CEH14483.1"/>
    </source>
</evidence>
<evidence type="ECO:0000256" key="1">
    <source>
        <dbReference type="SAM" id="MobiDB-lite"/>
    </source>
</evidence>
<name>A0A0P1BET4_9BASI</name>
<organism evidence="2 3">
    <name type="scientific">Ceraceosorus bombacis</name>
    <dbReference type="NCBI Taxonomy" id="401625"/>
    <lineage>
        <taxon>Eukaryota</taxon>
        <taxon>Fungi</taxon>
        <taxon>Dikarya</taxon>
        <taxon>Basidiomycota</taxon>
        <taxon>Ustilaginomycotina</taxon>
        <taxon>Exobasidiomycetes</taxon>
        <taxon>Ceraceosorales</taxon>
        <taxon>Ceraceosoraceae</taxon>
        <taxon>Ceraceosorus</taxon>
    </lineage>
</organism>
<dbReference type="AlphaFoldDB" id="A0A0P1BET4"/>
<sequence>MSANRPNVELSCAPHRHGSKCASDREATRREHQSSTFADRGSFSSLVCFSKVTAALRGRSQPLLRKDLRSSHICLQTRPARIKSQGKRGACSHDQFESVASGAQSKYYRSLSSSCCMKTVVAETIEFA</sequence>
<keyword evidence="3" id="KW-1185">Reference proteome</keyword>